<dbReference type="AlphaFoldDB" id="A0A1T1HDW2"/>
<evidence type="ECO:0000256" key="1">
    <source>
        <dbReference type="SAM" id="Coils"/>
    </source>
</evidence>
<keyword evidence="1" id="KW-0175">Coiled coil</keyword>
<name>A0A1T1HDW2_OCELI</name>
<evidence type="ECO:0000313" key="3">
    <source>
        <dbReference type="Proteomes" id="UP000190064"/>
    </source>
</evidence>
<sequence>MSMEDGFETLKKMGIENVRDIEKFTSRTEGDHDILKIYFQRHHGDWFAKSKKFKFPRVHKDRRVNEGLVTYRPTTEPSAIYLHAVDELEKLVATEQKAEDKKELLLEEIEHLEKVVQRKISDIRRQIEEL</sequence>
<evidence type="ECO:0000313" key="2">
    <source>
        <dbReference type="EMBL" id="OOV88051.1"/>
    </source>
</evidence>
<reference evidence="2" key="1">
    <citation type="submission" date="2017-02" db="EMBL/GenBank/DDBJ databases">
        <title>Draft Genome Sequence of the Salt Water Bacterium Oceanospirillum linum ATCC 11336.</title>
        <authorList>
            <person name="Trachtenberg A.M."/>
            <person name="Carney J.G."/>
            <person name="Linnane J.D."/>
            <person name="Rheaume B.A."/>
            <person name="Pitts N.L."/>
            <person name="Mykles D.L."/>
            <person name="Maclea K.S."/>
        </authorList>
    </citation>
    <scope>NUCLEOTIDE SEQUENCE [LARGE SCALE GENOMIC DNA]</scope>
    <source>
        <strain evidence="2">ATCC 11336</strain>
    </source>
</reference>
<dbReference type="Proteomes" id="UP000190064">
    <property type="component" value="Unassembled WGS sequence"/>
</dbReference>
<feature type="coiled-coil region" evidence="1">
    <location>
        <begin position="88"/>
        <end position="122"/>
    </location>
</feature>
<evidence type="ECO:0008006" key="4">
    <source>
        <dbReference type="Google" id="ProtNLM"/>
    </source>
</evidence>
<dbReference type="InterPro" id="IPR020911">
    <property type="entry name" value="UPF0325"/>
</dbReference>
<accession>A0A1T1HDW2</accession>
<keyword evidence="3" id="KW-1185">Reference proteome</keyword>
<dbReference type="EMBL" id="MTSD02000001">
    <property type="protein sequence ID" value="OOV88051.1"/>
    <property type="molecule type" value="Genomic_DNA"/>
</dbReference>
<protein>
    <recommendedName>
        <fullName evidence="4">DUF3461 domain-containing protein</fullName>
    </recommendedName>
</protein>
<gene>
    <name evidence="2" type="ORF">BTA35_0200365</name>
</gene>
<proteinExistence type="predicted"/>
<dbReference type="STRING" id="966.BTA35_0200365"/>
<dbReference type="RefSeq" id="WP_077242461.1">
    <property type="nucleotide sequence ID" value="NZ_FXTS01000001.1"/>
</dbReference>
<comment type="caution">
    <text evidence="2">The sequence shown here is derived from an EMBL/GenBank/DDBJ whole genome shotgun (WGS) entry which is preliminary data.</text>
</comment>
<organism evidence="2 3">
    <name type="scientific">Oceanospirillum linum</name>
    <dbReference type="NCBI Taxonomy" id="966"/>
    <lineage>
        <taxon>Bacteria</taxon>
        <taxon>Pseudomonadati</taxon>
        <taxon>Pseudomonadota</taxon>
        <taxon>Gammaproteobacteria</taxon>
        <taxon>Oceanospirillales</taxon>
        <taxon>Oceanospirillaceae</taxon>
        <taxon>Oceanospirillum</taxon>
    </lineage>
</organism>
<dbReference type="Pfam" id="PF11944">
    <property type="entry name" value="DUF3461"/>
    <property type="match status" value="1"/>
</dbReference>